<dbReference type="Gene3D" id="1.10.1660.10">
    <property type="match status" value="1"/>
</dbReference>
<evidence type="ECO:0000256" key="2">
    <source>
        <dbReference type="SAM" id="Coils"/>
    </source>
</evidence>
<gene>
    <name evidence="4" type="primary">adhR</name>
    <name evidence="4" type="ORF">CLOSTMETH_03263</name>
</gene>
<feature type="domain" description="HTH merR-type" evidence="3">
    <location>
        <begin position="1"/>
        <end position="69"/>
    </location>
</feature>
<dbReference type="PANTHER" id="PTHR30204:SF98">
    <property type="entry name" value="HTH-TYPE TRANSCRIPTIONAL REGULATOR ADHR"/>
    <property type="match status" value="1"/>
</dbReference>
<protein>
    <submittedName>
        <fullName evidence="4">HTH-type transcriptional regulator AdhR</fullName>
    </submittedName>
</protein>
<feature type="coiled-coil region" evidence="2">
    <location>
        <begin position="81"/>
        <end position="115"/>
    </location>
</feature>
<comment type="caution">
    <text evidence="4">The sequence shown here is derived from an EMBL/GenBank/DDBJ whole genome shotgun (WGS) entry which is preliminary data.</text>
</comment>
<dbReference type="eggNOG" id="COG0789">
    <property type="taxonomic scope" value="Bacteria"/>
</dbReference>
<keyword evidence="5" id="KW-1185">Reference proteome</keyword>
<evidence type="ECO:0000313" key="4">
    <source>
        <dbReference type="EMBL" id="EEG29150.1"/>
    </source>
</evidence>
<evidence type="ECO:0000259" key="3">
    <source>
        <dbReference type="PROSITE" id="PS50937"/>
    </source>
</evidence>
<dbReference type="InterPro" id="IPR009061">
    <property type="entry name" value="DNA-bd_dom_put_sf"/>
</dbReference>
<dbReference type="SMART" id="SM00422">
    <property type="entry name" value="HTH_MERR"/>
    <property type="match status" value="1"/>
</dbReference>
<dbReference type="EMBL" id="ACEC01000115">
    <property type="protein sequence ID" value="EEG29150.1"/>
    <property type="molecule type" value="Genomic_DNA"/>
</dbReference>
<evidence type="ECO:0000256" key="1">
    <source>
        <dbReference type="ARBA" id="ARBA00023125"/>
    </source>
</evidence>
<reference evidence="4 5" key="2">
    <citation type="submission" date="2009-02" db="EMBL/GenBank/DDBJ databases">
        <title>Draft genome sequence of Clostridium methylpentosum (DSM 5476).</title>
        <authorList>
            <person name="Sudarsanam P."/>
            <person name="Ley R."/>
            <person name="Guruge J."/>
            <person name="Turnbaugh P.J."/>
            <person name="Mahowald M."/>
            <person name="Liep D."/>
            <person name="Gordon J."/>
        </authorList>
    </citation>
    <scope>NUCLEOTIDE SEQUENCE [LARGE SCALE GENOMIC DNA]</scope>
    <source>
        <strain evidence="4 5">DSM 5476</strain>
    </source>
</reference>
<dbReference type="Proteomes" id="UP000003340">
    <property type="component" value="Unassembled WGS sequence"/>
</dbReference>
<dbReference type="GO" id="GO:0003700">
    <property type="term" value="F:DNA-binding transcription factor activity"/>
    <property type="evidence" value="ECO:0007669"/>
    <property type="project" value="InterPro"/>
</dbReference>
<dbReference type="STRING" id="537013.CLOSTMETH_03263"/>
<dbReference type="Pfam" id="PF13411">
    <property type="entry name" value="MerR_1"/>
    <property type="match status" value="1"/>
</dbReference>
<sequence length="127" mass="14803">MTIAEVSKQYDLTPDTLRYYERIGLIPAVKRTAGGIRNYTEVDCRWVEFIKCMRGAGIQVEALIEYVALFQQGDSTAEARKQILLEQRAQLLKRMEEMKRTLERLNAKIERYDQFVLPTENALKKSE</sequence>
<proteinExistence type="predicted"/>
<dbReference type="CDD" id="cd01109">
    <property type="entry name" value="HTH_YyaN"/>
    <property type="match status" value="1"/>
</dbReference>
<dbReference type="InterPro" id="IPR047057">
    <property type="entry name" value="MerR_fam"/>
</dbReference>
<keyword evidence="1" id="KW-0238">DNA-binding</keyword>
<dbReference type="PROSITE" id="PS50937">
    <property type="entry name" value="HTH_MERR_2"/>
    <property type="match status" value="1"/>
</dbReference>
<dbReference type="SUPFAM" id="SSF46955">
    <property type="entry name" value="Putative DNA-binding domain"/>
    <property type="match status" value="1"/>
</dbReference>
<evidence type="ECO:0000313" key="5">
    <source>
        <dbReference type="Proteomes" id="UP000003340"/>
    </source>
</evidence>
<dbReference type="AlphaFoldDB" id="C0EH63"/>
<dbReference type="InterPro" id="IPR000551">
    <property type="entry name" value="MerR-type_HTH_dom"/>
</dbReference>
<organism evidence="4 5">
    <name type="scientific">[Clostridium] methylpentosum DSM 5476</name>
    <dbReference type="NCBI Taxonomy" id="537013"/>
    <lineage>
        <taxon>Bacteria</taxon>
        <taxon>Bacillati</taxon>
        <taxon>Bacillota</taxon>
        <taxon>Clostridia</taxon>
        <taxon>Eubacteriales</taxon>
        <taxon>Oscillospiraceae</taxon>
        <taxon>Oscillospiraceae incertae sedis</taxon>
    </lineage>
</organism>
<accession>C0EH63</accession>
<name>C0EH63_9FIRM</name>
<keyword evidence="2" id="KW-0175">Coiled coil</keyword>
<dbReference type="GO" id="GO:0003677">
    <property type="term" value="F:DNA binding"/>
    <property type="evidence" value="ECO:0007669"/>
    <property type="project" value="UniProtKB-KW"/>
</dbReference>
<reference evidence="4 5" key="1">
    <citation type="submission" date="2009-01" db="EMBL/GenBank/DDBJ databases">
        <authorList>
            <person name="Fulton L."/>
            <person name="Clifton S."/>
            <person name="Fulton B."/>
            <person name="Xu J."/>
            <person name="Minx P."/>
            <person name="Pepin K.H."/>
            <person name="Johnson M."/>
            <person name="Bhonagiri V."/>
            <person name="Nash W.E."/>
            <person name="Mardis E.R."/>
            <person name="Wilson R.K."/>
        </authorList>
    </citation>
    <scope>NUCLEOTIDE SEQUENCE [LARGE SCALE GENOMIC DNA]</scope>
    <source>
        <strain evidence="4 5">DSM 5476</strain>
    </source>
</reference>
<dbReference type="PANTHER" id="PTHR30204">
    <property type="entry name" value="REDOX-CYCLING DRUG-SENSING TRANSCRIPTIONAL ACTIVATOR SOXR"/>
    <property type="match status" value="1"/>
</dbReference>
<dbReference type="HOGENOM" id="CLU_060077_8_3_9"/>